<dbReference type="eggNOG" id="COG2804">
    <property type="taxonomic scope" value="Bacteria"/>
</dbReference>
<dbReference type="EMBL" id="AZFT01000031">
    <property type="protein sequence ID" value="KRL86102.1"/>
    <property type="molecule type" value="Genomic_DNA"/>
</dbReference>
<protein>
    <submittedName>
        <fullName evidence="5">Type II secretion system protein E</fullName>
    </submittedName>
</protein>
<dbReference type="InterPro" id="IPR047667">
    <property type="entry name" value="ATPase_ComGA"/>
</dbReference>
<dbReference type="NCBIfam" id="NF041000">
    <property type="entry name" value="ATPase_ComGA"/>
    <property type="match status" value="1"/>
</dbReference>
<feature type="domain" description="Bacterial type II secretion system protein E" evidence="4">
    <location>
        <begin position="4"/>
        <end position="297"/>
    </location>
</feature>
<dbReference type="Gene3D" id="3.30.450.90">
    <property type="match status" value="1"/>
</dbReference>
<proteinExistence type="inferred from homology"/>
<dbReference type="InterPro" id="IPR001482">
    <property type="entry name" value="T2SS/T4SS_dom"/>
</dbReference>
<evidence type="ECO:0000256" key="1">
    <source>
        <dbReference type="ARBA" id="ARBA00006611"/>
    </source>
</evidence>
<evidence type="ECO:0000259" key="4">
    <source>
        <dbReference type="Pfam" id="PF00437"/>
    </source>
</evidence>
<dbReference type="CDD" id="cd01129">
    <property type="entry name" value="PulE-GspE-like"/>
    <property type="match status" value="1"/>
</dbReference>
<dbReference type="AlphaFoldDB" id="A0A0R1TY69"/>
<dbReference type="GO" id="GO:0016887">
    <property type="term" value="F:ATP hydrolysis activity"/>
    <property type="evidence" value="ECO:0007669"/>
    <property type="project" value="TreeGrafter"/>
</dbReference>
<dbReference type="SUPFAM" id="SSF52540">
    <property type="entry name" value="P-loop containing nucleoside triphosphate hydrolases"/>
    <property type="match status" value="1"/>
</dbReference>
<organism evidence="5 6">
    <name type="scientific">Ligilactobacillus apodemi DSM 16634 = JCM 16172</name>
    <dbReference type="NCBI Taxonomy" id="1423724"/>
    <lineage>
        <taxon>Bacteria</taxon>
        <taxon>Bacillati</taxon>
        <taxon>Bacillota</taxon>
        <taxon>Bacilli</taxon>
        <taxon>Lactobacillales</taxon>
        <taxon>Lactobacillaceae</taxon>
        <taxon>Ligilactobacillus</taxon>
    </lineage>
</organism>
<dbReference type="STRING" id="1423724.FC32_GL001956"/>
<dbReference type="PATRIC" id="fig|1423724.4.peg.2040"/>
<reference evidence="5 6" key="1">
    <citation type="journal article" date="2015" name="Genome Announc.">
        <title>Expanding the biotechnology potential of lactobacilli through comparative genomics of 213 strains and associated genera.</title>
        <authorList>
            <person name="Sun Z."/>
            <person name="Harris H.M."/>
            <person name="McCann A."/>
            <person name="Guo C."/>
            <person name="Argimon S."/>
            <person name="Zhang W."/>
            <person name="Yang X."/>
            <person name="Jeffery I.B."/>
            <person name="Cooney J.C."/>
            <person name="Kagawa T.F."/>
            <person name="Liu W."/>
            <person name="Song Y."/>
            <person name="Salvetti E."/>
            <person name="Wrobel A."/>
            <person name="Rasinkangas P."/>
            <person name="Parkhill J."/>
            <person name="Rea M.C."/>
            <person name="O'Sullivan O."/>
            <person name="Ritari J."/>
            <person name="Douillard F.P."/>
            <person name="Paul Ross R."/>
            <person name="Yang R."/>
            <person name="Briner A.E."/>
            <person name="Felis G.E."/>
            <person name="de Vos W.M."/>
            <person name="Barrangou R."/>
            <person name="Klaenhammer T.R."/>
            <person name="Caufield P.W."/>
            <person name="Cui Y."/>
            <person name="Zhang H."/>
            <person name="O'Toole P.W."/>
        </authorList>
    </citation>
    <scope>NUCLEOTIDE SEQUENCE [LARGE SCALE GENOMIC DNA]</scope>
    <source>
        <strain evidence="5 6">DSM 16634</strain>
    </source>
</reference>
<comment type="caution">
    <text evidence="5">The sequence shown here is derived from an EMBL/GenBank/DDBJ whole genome shotgun (WGS) entry which is preliminary data.</text>
</comment>
<accession>A0A0R1TY69</accession>
<name>A0A0R1TY69_9LACO</name>
<dbReference type="Gene3D" id="3.40.50.300">
    <property type="entry name" value="P-loop containing nucleotide triphosphate hydrolases"/>
    <property type="match status" value="1"/>
</dbReference>
<dbReference type="RefSeq" id="WP_025087637.1">
    <property type="nucleotide sequence ID" value="NZ_AZFT01000031.1"/>
</dbReference>
<dbReference type="InterPro" id="IPR027417">
    <property type="entry name" value="P-loop_NTPase"/>
</dbReference>
<dbReference type="GO" id="GO:0005886">
    <property type="term" value="C:plasma membrane"/>
    <property type="evidence" value="ECO:0007669"/>
    <property type="project" value="TreeGrafter"/>
</dbReference>
<evidence type="ECO:0000313" key="6">
    <source>
        <dbReference type="Proteomes" id="UP000051324"/>
    </source>
</evidence>
<dbReference type="Pfam" id="PF00437">
    <property type="entry name" value="T2SSE"/>
    <property type="match status" value="1"/>
</dbReference>
<dbReference type="GO" id="GO:0005524">
    <property type="term" value="F:ATP binding"/>
    <property type="evidence" value="ECO:0007669"/>
    <property type="project" value="UniProtKB-KW"/>
</dbReference>
<dbReference type="Proteomes" id="UP000051324">
    <property type="component" value="Unassembled WGS sequence"/>
</dbReference>
<keyword evidence="3" id="KW-0067">ATP-binding</keyword>
<keyword evidence="6" id="KW-1185">Reference proteome</keyword>
<gene>
    <name evidence="5" type="ORF">FC32_GL001956</name>
</gene>
<sequence>MMQIAEQLLENALQVHAMDILLLPFGTLYRVKFFIIDQYVEQGELSVEEAQKIITFFKFKADMALSEHRRPQLGAWMYQQKVYLRFSTVGDFLGRESLVIRLIYPLMENKINYLVKEQQSIFQTACQNKGLILFSGPMGSGKTSAMYQLVKSLAKKQVMCIEDPIEIQEPEFLQIQVNDKVGMDYTTLLKAALRHHPDIFIIGEIRDLATAKAAITAALSGHLVLSTVHAPGVYAVVERLLNLGVNKLELQQVLQLVSYQRLLPLINGERGVLFDILSGEKLFEKVVTSDLQQMTNKWREELEKCLHARQITAQTFQHFLKG</sequence>
<dbReference type="PANTHER" id="PTHR30258">
    <property type="entry name" value="TYPE II SECRETION SYSTEM PROTEIN GSPE-RELATED"/>
    <property type="match status" value="1"/>
</dbReference>
<evidence type="ECO:0000256" key="2">
    <source>
        <dbReference type="ARBA" id="ARBA00022741"/>
    </source>
</evidence>
<evidence type="ECO:0000256" key="3">
    <source>
        <dbReference type="ARBA" id="ARBA00022840"/>
    </source>
</evidence>
<comment type="similarity">
    <text evidence="1">Belongs to the GSP E family.</text>
</comment>
<evidence type="ECO:0000313" key="5">
    <source>
        <dbReference type="EMBL" id="KRL86102.1"/>
    </source>
</evidence>
<keyword evidence="2" id="KW-0547">Nucleotide-binding</keyword>
<dbReference type="PANTHER" id="PTHR30258:SF2">
    <property type="entry name" value="COMG OPERON PROTEIN 1"/>
    <property type="match status" value="1"/>
</dbReference>